<comment type="caution">
    <text evidence="7">The sequence shown here is derived from an EMBL/GenBank/DDBJ whole genome shotgun (WGS) entry which is preliminary data.</text>
</comment>
<name>A0A9W8B6R9_9FUNG</name>
<dbReference type="EC" id="3.1.3.48" evidence="2"/>
<dbReference type="SMART" id="SM00450">
    <property type="entry name" value="RHOD"/>
    <property type="match status" value="1"/>
</dbReference>
<feature type="compositionally biased region" description="Basic residues" evidence="3">
    <location>
        <begin position="949"/>
        <end position="959"/>
    </location>
</feature>
<evidence type="ECO:0000313" key="7">
    <source>
        <dbReference type="EMBL" id="KAJ1983641.1"/>
    </source>
</evidence>
<dbReference type="Proteomes" id="UP001151582">
    <property type="component" value="Unassembled WGS sequence"/>
</dbReference>
<dbReference type="SMART" id="SM00404">
    <property type="entry name" value="PTPc_motif"/>
    <property type="match status" value="1"/>
</dbReference>
<keyword evidence="8" id="KW-1185">Reference proteome</keyword>
<feature type="compositionally biased region" description="Low complexity" evidence="3">
    <location>
        <begin position="888"/>
        <end position="910"/>
    </location>
</feature>
<dbReference type="EMBL" id="JANBQB010000046">
    <property type="protein sequence ID" value="KAJ1983641.1"/>
    <property type="molecule type" value="Genomic_DNA"/>
</dbReference>
<dbReference type="InterPro" id="IPR016130">
    <property type="entry name" value="Tyr_Pase_AS"/>
</dbReference>
<dbReference type="PROSITE" id="PS50055">
    <property type="entry name" value="TYR_PHOSPHATASE_PTP"/>
    <property type="match status" value="1"/>
</dbReference>
<dbReference type="Pfam" id="PF00581">
    <property type="entry name" value="Rhodanese"/>
    <property type="match status" value="1"/>
</dbReference>
<dbReference type="PRINTS" id="PR00700">
    <property type="entry name" value="PRTYPHPHTASE"/>
</dbReference>
<dbReference type="InterPro" id="IPR003595">
    <property type="entry name" value="Tyr_Pase_cat"/>
</dbReference>
<dbReference type="SMART" id="SM00194">
    <property type="entry name" value="PTPc"/>
    <property type="match status" value="1"/>
</dbReference>
<evidence type="ECO:0000259" key="6">
    <source>
        <dbReference type="PROSITE" id="PS50206"/>
    </source>
</evidence>
<protein>
    <recommendedName>
        <fullName evidence="2">protein-tyrosine-phosphatase</fullName>
        <ecNumber evidence="2">3.1.3.48</ecNumber>
    </recommendedName>
</protein>
<dbReference type="PROSITE" id="PS00383">
    <property type="entry name" value="TYR_PHOSPHATASE_1"/>
    <property type="match status" value="1"/>
</dbReference>
<keyword evidence="7" id="KW-0378">Hydrolase</keyword>
<evidence type="ECO:0000259" key="4">
    <source>
        <dbReference type="PROSITE" id="PS50055"/>
    </source>
</evidence>
<dbReference type="InterPro" id="IPR001763">
    <property type="entry name" value="Rhodanese-like_dom"/>
</dbReference>
<feature type="region of interest" description="Disordered" evidence="3">
    <location>
        <begin position="809"/>
        <end position="862"/>
    </location>
</feature>
<evidence type="ECO:0000256" key="1">
    <source>
        <dbReference type="ARBA" id="ARBA00009649"/>
    </source>
</evidence>
<accession>A0A9W8B6R9</accession>
<dbReference type="CDD" id="cd01446">
    <property type="entry name" value="DSP_MapKP"/>
    <property type="match status" value="1"/>
</dbReference>
<dbReference type="SUPFAM" id="SSF52821">
    <property type="entry name" value="Rhodanese/Cell cycle control phosphatase"/>
    <property type="match status" value="1"/>
</dbReference>
<dbReference type="PANTHER" id="PTHR19134:SF449">
    <property type="entry name" value="TYROSINE-PROTEIN PHOSPHATASE 1"/>
    <property type="match status" value="1"/>
</dbReference>
<gene>
    <name evidence="7" type="primary">Ptp2</name>
    <name evidence="7" type="ORF">H4R34_001155</name>
</gene>
<dbReference type="GO" id="GO:0004725">
    <property type="term" value="F:protein tyrosine phosphatase activity"/>
    <property type="evidence" value="ECO:0007669"/>
    <property type="project" value="UniProtKB-EC"/>
</dbReference>
<feature type="domain" description="Rhodanese" evidence="6">
    <location>
        <begin position="172"/>
        <end position="289"/>
    </location>
</feature>
<dbReference type="PROSITE" id="PS50206">
    <property type="entry name" value="RHODANESE_3"/>
    <property type="match status" value="1"/>
</dbReference>
<evidence type="ECO:0000256" key="3">
    <source>
        <dbReference type="SAM" id="MobiDB-lite"/>
    </source>
</evidence>
<dbReference type="InterPro" id="IPR000387">
    <property type="entry name" value="Tyr_Pase_dom"/>
</dbReference>
<dbReference type="InterPro" id="IPR036873">
    <property type="entry name" value="Rhodanese-like_dom_sf"/>
</dbReference>
<dbReference type="SUPFAM" id="SSF52799">
    <property type="entry name" value="(Phosphotyrosine protein) phosphatases II"/>
    <property type="match status" value="1"/>
</dbReference>
<dbReference type="Gene3D" id="3.40.250.10">
    <property type="entry name" value="Rhodanese-like domain"/>
    <property type="match status" value="1"/>
</dbReference>
<reference evidence="7" key="1">
    <citation type="submission" date="2022-07" db="EMBL/GenBank/DDBJ databases">
        <title>Phylogenomic reconstructions and comparative analyses of Kickxellomycotina fungi.</title>
        <authorList>
            <person name="Reynolds N.K."/>
            <person name="Stajich J.E."/>
            <person name="Barry K."/>
            <person name="Grigoriev I.V."/>
            <person name="Crous P."/>
            <person name="Smith M.E."/>
        </authorList>
    </citation>
    <scope>NUCLEOTIDE SEQUENCE</scope>
    <source>
        <strain evidence="7">RSA 567</strain>
    </source>
</reference>
<dbReference type="Pfam" id="PF00102">
    <property type="entry name" value="Y_phosphatase"/>
    <property type="match status" value="1"/>
</dbReference>
<comment type="similarity">
    <text evidence="1">Belongs to the protein-tyrosine phosphatase family. Non-receptor class subfamily.</text>
</comment>
<dbReference type="OrthoDB" id="6058203at2759"/>
<dbReference type="InterPro" id="IPR029021">
    <property type="entry name" value="Prot-tyrosine_phosphatase-like"/>
</dbReference>
<proteinExistence type="inferred from homology"/>
<feature type="domain" description="Tyrosine-protein phosphatase" evidence="4">
    <location>
        <begin position="387"/>
        <end position="722"/>
    </location>
</feature>
<dbReference type="PANTHER" id="PTHR19134">
    <property type="entry name" value="RECEPTOR-TYPE TYROSINE-PROTEIN PHOSPHATASE"/>
    <property type="match status" value="1"/>
</dbReference>
<dbReference type="AlphaFoldDB" id="A0A9W8B6R9"/>
<dbReference type="InterPro" id="IPR050348">
    <property type="entry name" value="Protein-Tyr_Phosphatase"/>
</dbReference>
<feature type="domain" description="Tyrosine specific protein phosphatases" evidence="5">
    <location>
        <begin position="618"/>
        <end position="713"/>
    </location>
</feature>
<dbReference type="PROSITE" id="PS50056">
    <property type="entry name" value="TYR_PHOSPHATASE_2"/>
    <property type="match status" value="1"/>
</dbReference>
<dbReference type="Gene3D" id="3.90.190.10">
    <property type="entry name" value="Protein tyrosine phosphatase superfamily"/>
    <property type="match status" value="1"/>
</dbReference>
<dbReference type="CDD" id="cd18533">
    <property type="entry name" value="PTP_fungal"/>
    <property type="match status" value="1"/>
</dbReference>
<feature type="region of interest" description="Disordered" evidence="3">
    <location>
        <begin position="651"/>
        <end position="678"/>
    </location>
</feature>
<dbReference type="InterPro" id="IPR000242">
    <property type="entry name" value="PTP_cat"/>
</dbReference>
<feature type="region of interest" description="Disordered" evidence="3">
    <location>
        <begin position="1"/>
        <end position="25"/>
    </location>
</feature>
<evidence type="ECO:0000313" key="8">
    <source>
        <dbReference type="Proteomes" id="UP001151582"/>
    </source>
</evidence>
<sequence>MPTLTPSLKFPVPDDGDPSTPDPAGFSHLCPETPYFTPMDQLLPAPTAGDPPGYFTVMKDAAAPHRPLPSVPTGPCAPRTDPLLATFAAYHANGSPSSQNNYRPTVPSLLRRSPGTSATVVTRPPPSHNASCSGVAFPTLTPSNLAHLITINRPGLTRGALRRSSVSSTHGSPTNVLLIDTRPHSQFRYSHIRGAVNICIPSTLLKRATFGVDKVVASLSSSPESQQLVREWDSFTHIVIMDQRSSTMQEQSGVFCLCQKFTQTTSTVHIGWLLGGFDAFARRFPHLCTEPLPKDAKGSSGDSPFHNHRLPAGVRYSEPKTCPIPSVVGNRAVDNPFFLSFRHNNEPTVGPETDARIRPGPQFLQASDPLPEFLARATDKQFGPDYLSRAFEALQNAENERLAQMLQNQGSQAFDFKHSIERHDKNRYYNIIPYDDTRVVLQSPCARDDYINASWLSSKLSSQQYISTQGPIPGTVDDFWAMVWEQQSRVVVMLTREWERNRVTCHRYWPSELDTPMAAGARMIVTLVAQDPFSNDPSIIVRVIRLQHFSSDAQASTSSVHYVAQLQYLGWPDFGVPADPRSVLRLRQLAHLLDEQLAGTSSAPSVDMTDEDTPAPAPLVIHCSAGCGRSGAFCTMDTVLSALGYSPTVPSSSLSTGHGDEGMVLSDSESPAVPKRPDGAQCPAALDRDLVYTVVRQFRHDRVYMVQNLAQFAFCYEGLVWQLAGDFDLAQEQPPLESTVTRVLRQTQADQQRTPAHPRAPTGLPSLAAHAGACRVEPTTRANVGPSSHPAAPDAYGFPLTLPSSASVVTTASSSQDQHGLPAARAVGSPSPDITPGFFRSSQASATGEDDSLQANSKRGEEAPLLLSSATSGARRPVSTLLNHASQPSSATTSSSLLSSSSSSLSSTGATGSGGPLSTKDPLVPPGSLASKASEEGDYFSFSPEQVRRGGRVTLHSHRATSSATIPALSPRSLTPGAHLGQGGRSNGLVGHQARCLHHGLYSAAHPVTPSPLSGTAGVGGSLRGLSPALNSAFLSTPHNSSPVDSIFARNNNISSPLSSPNC</sequence>
<organism evidence="7 8">
    <name type="scientific">Dimargaris verticillata</name>
    <dbReference type="NCBI Taxonomy" id="2761393"/>
    <lineage>
        <taxon>Eukaryota</taxon>
        <taxon>Fungi</taxon>
        <taxon>Fungi incertae sedis</taxon>
        <taxon>Zoopagomycota</taxon>
        <taxon>Kickxellomycotina</taxon>
        <taxon>Dimargaritomycetes</taxon>
        <taxon>Dimargaritales</taxon>
        <taxon>Dimargaritaceae</taxon>
        <taxon>Dimargaris</taxon>
    </lineage>
</organism>
<evidence type="ECO:0000259" key="5">
    <source>
        <dbReference type="PROSITE" id="PS50056"/>
    </source>
</evidence>
<feature type="region of interest" description="Disordered" evidence="3">
    <location>
        <begin position="882"/>
        <end position="984"/>
    </location>
</feature>
<evidence type="ECO:0000256" key="2">
    <source>
        <dbReference type="ARBA" id="ARBA00013064"/>
    </source>
</evidence>